<reference evidence="1 2" key="1">
    <citation type="submission" date="2017-05" db="EMBL/GenBank/DDBJ databases">
        <authorList>
            <person name="Varghese N."/>
            <person name="Submissions S."/>
        </authorList>
    </citation>
    <scope>NUCLEOTIDE SEQUENCE [LARGE SCALE GENOMIC DNA]</scope>
    <source>
        <strain evidence="1 2">DSM 28214</strain>
    </source>
</reference>
<protein>
    <submittedName>
        <fullName evidence="1">Uncharacterized protein</fullName>
    </submittedName>
</protein>
<sequence length="81" mass="9039">MKISLVRLSTKDLATLAQRIISNAQSGKYPVISNHPLVSAIQTSYAAYDEVYTKQSTAEKEQMLLPPIMNATLRTKTSKHF</sequence>
<evidence type="ECO:0000313" key="2">
    <source>
        <dbReference type="Proteomes" id="UP001157960"/>
    </source>
</evidence>
<dbReference type="RefSeq" id="WP_283422362.1">
    <property type="nucleotide sequence ID" value="NZ_FXTZ01000007.1"/>
</dbReference>
<proteinExistence type="predicted"/>
<gene>
    <name evidence="1" type="ORF">SAMN06264346_10783</name>
</gene>
<comment type="caution">
    <text evidence="1">The sequence shown here is derived from an EMBL/GenBank/DDBJ whole genome shotgun (WGS) entry which is preliminary data.</text>
</comment>
<name>A0ABY1P0K3_9FLAO</name>
<dbReference type="EMBL" id="FXTZ01000007">
    <property type="protein sequence ID" value="SMP23438.1"/>
    <property type="molecule type" value="Genomic_DNA"/>
</dbReference>
<accession>A0ABY1P0K3</accession>
<organism evidence="1 2">
    <name type="scientific">Chryseobacterium profundimaris</name>
    <dbReference type="NCBI Taxonomy" id="1387275"/>
    <lineage>
        <taxon>Bacteria</taxon>
        <taxon>Pseudomonadati</taxon>
        <taxon>Bacteroidota</taxon>
        <taxon>Flavobacteriia</taxon>
        <taxon>Flavobacteriales</taxon>
        <taxon>Weeksellaceae</taxon>
        <taxon>Chryseobacterium group</taxon>
        <taxon>Chryseobacterium</taxon>
    </lineage>
</organism>
<dbReference type="Proteomes" id="UP001157960">
    <property type="component" value="Unassembled WGS sequence"/>
</dbReference>
<evidence type="ECO:0000313" key="1">
    <source>
        <dbReference type="EMBL" id="SMP23438.1"/>
    </source>
</evidence>
<keyword evidence="2" id="KW-1185">Reference proteome</keyword>